<dbReference type="Gene3D" id="1.10.287.2250">
    <property type="match status" value="1"/>
</dbReference>
<dbReference type="InterPro" id="IPR013201">
    <property type="entry name" value="Prot_inhib_I29"/>
</dbReference>
<dbReference type="Proteomes" id="UP000192578">
    <property type="component" value="Unassembled WGS sequence"/>
</dbReference>
<keyword evidence="1" id="KW-0732">Signal</keyword>
<feature type="signal peptide" evidence="1">
    <location>
        <begin position="1"/>
        <end position="15"/>
    </location>
</feature>
<protein>
    <recommendedName>
        <fullName evidence="2">Cathepsin propeptide inhibitor domain-containing protein</fullName>
    </recommendedName>
</protein>
<reference evidence="4" key="1">
    <citation type="submission" date="2017-01" db="EMBL/GenBank/DDBJ databases">
        <title>Comparative genomics of anhydrobiosis in the tardigrade Hypsibius dujardini.</title>
        <authorList>
            <person name="Yoshida Y."/>
            <person name="Koutsovoulos G."/>
            <person name="Laetsch D."/>
            <person name="Stevens L."/>
            <person name="Kumar S."/>
            <person name="Horikawa D."/>
            <person name="Ishino K."/>
            <person name="Komine S."/>
            <person name="Tomita M."/>
            <person name="Blaxter M."/>
            <person name="Arakawa K."/>
        </authorList>
    </citation>
    <scope>NUCLEOTIDE SEQUENCE [LARGE SCALE GENOMIC DNA]</scope>
    <source>
        <strain evidence="4">Z151</strain>
    </source>
</reference>
<dbReference type="OrthoDB" id="5855924at2759"/>
<dbReference type="AlphaFoldDB" id="A0A1W0WSH4"/>
<dbReference type="SMART" id="SM00848">
    <property type="entry name" value="Inhibitor_I29"/>
    <property type="match status" value="1"/>
</dbReference>
<evidence type="ECO:0000259" key="2">
    <source>
        <dbReference type="SMART" id="SM00848"/>
    </source>
</evidence>
<evidence type="ECO:0000256" key="1">
    <source>
        <dbReference type="SAM" id="SignalP"/>
    </source>
</evidence>
<dbReference type="EMBL" id="MTYJ01000052">
    <property type="protein sequence ID" value="OQV18141.1"/>
    <property type="molecule type" value="Genomic_DNA"/>
</dbReference>
<gene>
    <name evidence="3" type="ORF">BV898_07729</name>
</gene>
<sequence>MKVFILLALLGVASAAVHHGVNEELNADWAAYKTEHGKSYDRAEELTRRTVWEQNLKKIQHHNIRASLGEHTYTLGMNKYGDMTTTESLRR</sequence>
<dbReference type="InterPro" id="IPR038765">
    <property type="entry name" value="Papain-like_cys_pep_sf"/>
</dbReference>
<proteinExistence type="predicted"/>
<evidence type="ECO:0000313" key="3">
    <source>
        <dbReference type="EMBL" id="OQV18141.1"/>
    </source>
</evidence>
<name>A0A1W0WSH4_HYPEX</name>
<evidence type="ECO:0000313" key="4">
    <source>
        <dbReference type="Proteomes" id="UP000192578"/>
    </source>
</evidence>
<dbReference type="SUPFAM" id="SSF54001">
    <property type="entry name" value="Cysteine proteinases"/>
    <property type="match status" value="1"/>
</dbReference>
<accession>A0A1W0WSH4</accession>
<organism evidence="3 4">
    <name type="scientific">Hypsibius exemplaris</name>
    <name type="common">Freshwater tardigrade</name>
    <dbReference type="NCBI Taxonomy" id="2072580"/>
    <lineage>
        <taxon>Eukaryota</taxon>
        <taxon>Metazoa</taxon>
        <taxon>Ecdysozoa</taxon>
        <taxon>Tardigrada</taxon>
        <taxon>Eutardigrada</taxon>
        <taxon>Parachela</taxon>
        <taxon>Hypsibioidea</taxon>
        <taxon>Hypsibiidae</taxon>
        <taxon>Hypsibius</taxon>
    </lineage>
</organism>
<comment type="caution">
    <text evidence="3">The sequence shown here is derived from an EMBL/GenBank/DDBJ whole genome shotgun (WGS) entry which is preliminary data.</text>
</comment>
<feature type="chain" id="PRO_5012009107" description="Cathepsin propeptide inhibitor domain-containing protein" evidence="1">
    <location>
        <begin position="16"/>
        <end position="91"/>
    </location>
</feature>
<dbReference type="Pfam" id="PF08246">
    <property type="entry name" value="Inhibitor_I29"/>
    <property type="match status" value="1"/>
</dbReference>
<keyword evidence="4" id="KW-1185">Reference proteome</keyword>
<feature type="domain" description="Cathepsin propeptide inhibitor" evidence="2">
    <location>
        <begin position="29"/>
        <end position="88"/>
    </location>
</feature>